<dbReference type="SUPFAM" id="SSF52540">
    <property type="entry name" value="P-loop containing nucleoside triphosphate hydrolases"/>
    <property type="match status" value="1"/>
</dbReference>
<dbReference type="Pfam" id="PF22919">
    <property type="entry name" value="ATP-synt_VA_C"/>
    <property type="match status" value="1"/>
</dbReference>
<comment type="similarity">
    <text evidence="2 14">Belongs to the ATPase alpha/beta chains family.</text>
</comment>
<dbReference type="STRING" id="1050202.GCA_000384035_02672"/>
<dbReference type="Proteomes" id="UP000239352">
    <property type="component" value="Unassembled WGS sequence"/>
</dbReference>
<comment type="catalytic activity">
    <reaction evidence="14">
        <text>ATP + H2O + 4 H(+)(in) = ADP + phosphate + 5 H(+)(out)</text>
        <dbReference type="Rhea" id="RHEA:57720"/>
        <dbReference type="ChEBI" id="CHEBI:15377"/>
        <dbReference type="ChEBI" id="CHEBI:15378"/>
        <dbReference type="ChEBI" id="CHEBI:30616"/>
        <dbReference type="ChEBI" id="CHEBI:43474"/>
        <dbReference type="ChEBI" id="CHEBI:456216"/>
        <dbReference type="EC" id="7.1.2.2"/>
    </reaction>
</comment>
<keyword evidence="3 14" id="KW-0813">Transport</keyword>
<evidence type="ECO:0000313" key="16">
    <source>
        <dbReference type="EMBL" id="PRW64624.1"/>
    </source>
</evidence>
<dbReference type="InterPro" id="IPR020003">
    <property type="entry name" value="ATPase_a/bsu_AS"/>
</dbReference>
<dbReference type="SUPFAM" id="SSF47917">
    <property type="entry name" value="C-terminal domain of alpha and beta subunits of F1 ATP synthase"/>
    <property type="match status" value="1"/>
</dbReference>
<evidence type="ECO:0000256" key="11">
    <source>
        <dbReference type="ARBA" id="ARBA00023310"/>
    </source>
</evidence>
<evidence type="ECO:0000256" key="10">
    <source>
        <dbReference type="ARBA" id="ARBA00023196"/>
    </source>
</evidence>
<keyword evidence="10 14" id="KW-0139">CF(1)</keyword>
<keyword evidence="11 14" id="KW-0066">ATP synthesis</keyword>
<dbReference type="InterPro" id="IPR003593">
    <property type="entry name" value="AAA+_ATPase"/>
</dbReference>
<comment type="subcellular location">
    <subcellularLocation>
        <location evidence="1 14">Cell membrane</location>
        <topology evidence="1 14">Peripheral membrane protein</topology>
    </subcellularLocation>
</comment>
<comment type="function">
    <text evidence="14">Produces ATP from ADP in the presence of a proton gradient across the membrane. The catalytic sites are hosted primarily by the beta subunits.</text>
</comment>
<dbReference type="RefSeq" id="WP_106112660.1">
    <property type="nucleotide sequence ID" value="NZ_PVSR01000003.1"/>
</dbReference>
<dbReference type="GO" id="GO:0005886">
    <property type="term" value="C:plasma membrane"/>
    <property type="evidence" value="ECO:0007669"/>
    <property type="project" value="UniProtKB-SubCell"/>
</dbReference>
<keyword evidence="5 14" id="KW-0547">Nucleotide-binding</keyword>
<dbReference type="CDD" id="cd18110">
    <property type="entry name" value="ATP-synt_F1_beta_C"/>
    <property type="match status" value="1"/>
</dbReference>
<dbReference type="SMART" id="SM00382">
    <property type="entry name" value="AAA"/>
    <property type="match status" value="1"/>
</dbReference>
<dbReference type="InterPro" id="IPR004100">
    <property type="entry name" value="ATPase_F1/V1/A1_a/bsu_N"/>
</dbReference>
<dbReference type="InterPro" id="IPR050053">
    <property type="entry name" value="ATPase_alpha/beta_chains"/>
</dbReference>
<dbReference type="GO" id="GO:0046933">
    <property type="term" value="F:proton-transporting ATP synthase activity, rotational mechanism"/>
    <property type="evidence" value="ECO:0007669"/>
    <property type="project" value="UniProtKB-UniRule"/>
</dbReference>
<dbReference type="EC" id="7.1.2.2" evidence="14"/>
<dbReference type="InterPro" id="IPR055190">
    <property type="entry name" value="ATP-synt_VA_C"/>
</dbReference>
<dbReference type="PROSITE" id="PS00152">
    <property type="entry name" value="ATPASE_ALPHA_BETA"/>
    <property type="match status" value="1"/>
</dbReference>
<name>A0A2T0GZT8_ACTMO</name>
<comment type="caution">
    <text evidence="14">Lacks conserved residue(s) required for the propagation of feature annotation.</text>
</comment>
<dbReference type="Gene3D" id="2.40.10.170">
    <property type="match status" value="1"/>
</dbReference>
<dbReference type="FunCoup" id="A0A2T0GZT8">
    <property type="interactions" value="289"/>
</dbReference>
<protein>
    <recommendedName>
        <fullName evidence="14">ATP synthase subunit beta</fullName>
        <ecNumber evidence="14">7.1.2.2</ecNumber>
    </recommendedName>
    <alternativeName>
        <fullName evidence="14">ATP synthase F1 sector subunit beta</fullName>
    </alternativeName>
    <alternativeName>
        <fullName evidence="14">F-ATPase subunit beta</fullName>
    </alternativeName>
</protein>
<dbReference type="InterPro" id="IPR000194">
    <property type="entry name" value="ATPase_F1/V1/A1_a/bsu_nucl-bd"/>
</dbReference>
<evidence type="ECO:0000256" key="5">
    <source>
        <dbReference type="ARBA" id="ARBA00022741"/>
    </source>
</evidence>
<keyword evidence="17" id="KW-1185">Reference proteome</keyword>
<keyword evidence="7 14" id="KW-1278">Translocase</keyword>
<keyword evidence="9 14" id="KW-0472">Membrane</keyword>
<accession>A0A2T0GZT8</accession>
<dbReference type="GO" id="GO:0005524">
    <property type="term" value="F:ATP binding"/>
    <property type="evidence" value="ECO:0007669"/>
    <property type="project" value="UniProtKB-UniRule"/>
</dbReference>
<dbReference type="Pfam" id="PF00006">
    <property type="entry name" value="ATP-synt_ab"/>
    <property type="match status" value="1"/>
</dbReference>
<evidence type="ECO:0000256" key="3">
    <source>
        <dbReference type="ARBA" id="ARBA00022448"/>
    </source>
</evidence>
<evidence type="ECO:0000256" key="6">
    <source>
        <dbReference type="ARBA" id="ARBA00022840"/>
    </source>
</evidence>
<dbReference type="CDD" id="cd18115">
    <property type="entry name" value="ATP-synt_F1_beta_N"/>
    <property type="match status" value="1"/>
</dbReference>
<feature type="domain" description="AAA+ ATPase" evidence="15">
    <location>
        <begin position="155"/>
        <end position="341"/>
    </location>
</feature>
<dbReference type="AlphaFoldDB" id="A0A2T0GZT8"/>
<dbReference type="SUPFAM" id="SSF50615">
    <property type="entry name" value="N-terminal domain of alpha and beta subunits of F1 ATP synthase"/>
    <property type="match status" value="1"/>
</dbReference>
<organism evidence="16 17">
    <name type="scientific">Actinopolyspora mortivallis</name>
    <dbReference type="NCBI Taxonomy" id="33906"/>
    <lineage>
        <taxon>Bacteria</taxon>
        <taxon>Bacillati</taxon>
        <taxon>Actinomycetota</taxon>
        <taxon>Actinomycetes</taxon>
        <taxon>Actinopolysporales</taxon>
        <taxon>Actinopolysporaceae</taxon>
        <taxon>Actinopolyspora</taxon>
    </lineage>
</organism>
<evidence type="ECO:0000313" key="17">
    <source>
        <dbReference type="Proteomes" id="UP000239352"/>
    </source>
</evidence>
<dbReference type="InParanoid" id="A0A2T0GZT8"/>
<dbReference type="GO" id="GO:0045259">
    <property type="term" value="C:proton-transporting ATP synthase complex"/>
    <property type="evidence" value="ECO:0007669"/>
    <property type="project" value="UniProtKB-KW"/>
</dbReference>
<comment type="caution">
    <text evidence="16">The sequence shown here is derived from an EMBL/GenBank/DDBJ whole genome shotgun (WGS) entry which is preliminary data.</text>
</comment>
<evidence type="ECO:0000256" key="8">
    <source>
        <dbReference type="ARBA" id="ARBA00023065"/>
    </source>
</evidence>
<keyword evidence="14" id="KW-0375">Hydrogen ion transport</keyword>
<sequence length="477" mass="52114">MTATATSTATGTGRVVRVLGPVVDVEFPRDHVPDLNNALSVEITVTGMSNTVTLEVAQHLGDNVVRAISMQPTQGLVRGAPVTDSGAPISVPVGDEVKGHVFNALGHCLDEPGHAADAERWSIHRNPPSFDQLEGKTQMLETGIKVIDLLTPYVQGGKIGLFAGAGVGKTVLIQEMIRRVARNFGGTSVFAGVGERTREGNDLWVEMAESGALDNTALVFGQMDEPPGTRMRVGLSALTMAEYFRDVQNQDVLLFVDNVFRFTQAGQEVSTLLGRMPSAVGYQPTLADEMGALQERITSTRGRSITSMQAVYVPADDYTDPAPATTFAHLDATTEMARSIAQKGIYPAVDPLTSTSNILEPRIVGEEHYRVAQQVKQILQKYKELQDIIAILGMDELSEEDKVTVNRARRIERYLSQNFFVAKQFTGQEGSFVPLKETIEAFDKLCNGEFDHYPEQAFLSIGGLEDLQQAYEKYTQE</sequence>
<dbReference type="GO" id="GO:0046962">
    <property type="term" value="F:sodium-transporting ATPase activity, rotational mechanism"/>
    <property type="evidence" value="ECO:0007669"/>
    <property type="project" value="UniProtKB-EC"/>
</dbReference>
<dbReference type="FunFam" id="3.40.50.300:FF:000004">
    <property type="entry name" value="ATP synthase subunit beta"/>
    <property type="match status" value="1"/>
</dbReference>
<reference evidence="16 17" key="1">
    <citation type="submission" date="2018-03" db="EMBL/GenBank/DDBJ databases">
        <title>Actinopolyspora mortivallis from Sahara, screening for active biomolecules.</title>
        <authorList>
            <person name="Selama O."/>
            <person name="Wellington E.M.H."/>
            <person name="Hacene H."/>
        </authorList>
    </citation>
    <scope>NUCLEOTIDE SEQUENCE [LARGE SCALE GENOMIC DNA]</scope>
    <source>
        <strain evidence="16 17">M5A</strain>
    </source>
</reference>
<evidence type="ECO:0000259" key="15">
    <source>
        <dbReference type="SMART" id="SM00382"/>
    </source>
</evidence>
<dbReference type="InterPro" id="IPR027417">
    <property type="entry name" value="P-loop_NTPase"/>
</dbReference>
<evidence type="ECO:0000256" key="4">
    <source>
        <dbReference type="ARBA" id="ARBA00022475"/>
    </source>
</evidence>
<comment type="function">
    <text evidence="13">Produces ATP from ADP in the presence of a sodium ion gradient across the membrane. The beta chain is the catalytic subunit.</text>
</comment>
<dbReference type="InterPro" id="IPR005722">
    <property type="entry name" value="ATP_synth_F1_bsu"/>
</dbReference>
<dbReference type="FunFam" id="1.10.1140.10:FF:000001">
    <property type="entry name" value="ATP synthase subunit beta"/>
    <property type="match status" value="1"/>
</dbReference>
<dbReference type="FunFam" id="2.40.10.170:FF:000005">
    <property type="entry name" value="ATP synthase subunit beta"/>
    <property type="match status" value="1"/>
</dbReference>
<evidence type="ECO:0000256" key="7">
    <source>
        <dbReference type="ARBA" id="ARBA00022967"/>
    </source>
</evidence>
<dbReference type="PANTHER" id="PTHR15184:SF71">
    <property type="entry name" value="ATP SYNTHASE SUBUNIT BETA, MITOCHONDRIAL"/>
    <property type="match status" value="1"/>
</dbReference>
<dbReference type="InterPro" id="IPR024034">
    <property type="entry name" value="ATPase_F1/V1_b/a_C"/>
</dbReference>
<dbReference type="HAMAP" id="MF_01347">
    <property type="entry name" value="ATP_synth_beta_bact"/>
    <property type="match status" value="1"/>
</dbReference>
<evidence type="ECO:0000256" key="1">
    <source>
        <dbReference type="ARBA" id="ARBA00004202"/>
    </source>
</evidence>
<comment type="catalytic activity">
    <reaction evidence="12">
        <text>4 Na(+)(in) + ATP + H2O = 4 Na(+)(out) + ADP + phosphate + H(+)</text>
        <dbReference type="Rhea" id="RHEA:58156"/>
        <dbReference type="ChEBI" id="CHEBI:15377"/>
        <dbReference type="ChEBI" id="CHEBI:15378"/>
        <dbReference type="ChEBI" id="CHEBI:29101"/>
        <dbReference type="ChEBI" id="CHEBI:30616"/>
        <dbReference type="ChEBI" id="CHEBI:43474"/>
        <dbReference type="ChEBI" id="CHEBI:456216"/>
        <dbReference type="EC" id="7.2.2.1"/>
    </reaction>
</comment>
<evidence type="ECO:0000256" key="14">
    <source>
        <dbReference type="HAMAP-Rule" id="MF_01347"/>
    </source>
</evidence>
<dbReference type="PANTHER" id="PTHR15184">
    <property type="entry name" value="ATP SYNTHASE"/>
    <property type="match status" value="1"/>
</dbReference>
<gene>
    <name evidence="14 16" type="primary">atpD</name>
    <name evidence="16" type="ORF">CEP50_04545</name>
</gene>
<evidence type="ECO:0000256" key="9">
    <source>
        <dbReference type="ARBA" id="ARBA00023136"/>
    </source>
</evidence>
<evidence type="ECO:0000256" key="13">
    <source>
        <dbReference type="ARBA" id="ARBA00059242"/>
    </source>
</evidence>
<keyword evidence="8 14" id="KW-0406">Ion transport</keyword>
<dbReference type="InterPro" id="IPR036121">
    <property type="entry name" value="ATPase_F1/V1/A1_a/bsu_N_sf"/>
</dbReference>
<dbReference type="Pfam" id="PF02874">
    <property type="entry name" value="ATP-synt_ab_N"/>
    <property type="match status" value="1"/>
</dbReference>
<dbReference type="Gene3D" id="1.10.1140.10">
    <property type="entry name" value="Bovine Mitochondrial F1-atpase, Atp Synthase Beta Chain, Chain D, domain 3"/>
    <property type="match status" value="1"/>
</dbReference>
<dbReference type="EMBL" id="PVSR01000003">
    <property type="protein sequence ID" value="PRW64624.1"/>
    <property type="molecule type" value="Genomic_DNA"/>
</dbReference>
<proteinExistence type="inferred from homology"/>
<dbReference type="NCBIfam" id="TIGR01039">
    <property type="entry name" value="atpD"/>
    <property type="match status" value="1"/>
</dbReference>
<evidence type="ECO:0000256" key="2">
    <source>
        <dbReference type="ARBA" id="ARBA00008936"/>
    </source>
</evidence>
<dbReference type="CDD" id="cd01133">
    <property type="entry name" value="F1-ATPase_beta_CD"/>
    <property type="match status" value="1"/>
</dbReference>
<keyword evidence="4 14" id="KW-1003">Cell membrane</keyword>
<keyword evidence="6 14" id="KW-0067">ATP-binding</keyword>
<dbReference type="Gene3D" id="3.40.50.300">
    <property type="entry name" value="P-loop containing nucleotide triphosphate hydrolases"/>
    <property type="match status" value="1"/>
</dbReference>
<evidence type="ECO:0000256" key="12">
    <source>
        <dbReference type="ARBA" id="ARBA00052325"/>
    </source>
</evidence>